<dbReference type="OrthoDB" id="6381204at2759"/>
<proteinExistence type="predicted"/>
<name>A0A0K2TEA7_LEPSM</name>
<reference evidence="1" key="1">
    <citation type="submission" date="2014-05" db="EMBL/GenBank/DDBJ databases">
        <authorList>
            <person name="Chronopoulou M."/>
        </authorList>
    </citation>
    <scope>NUCLEOTIDE SEQUENCE</scope>
    <source>
        <tissue evidence="1">Whole organism</tissue>
    </source>
</reference>
<accession>A0A0K2TEA7</accession>
<dbReference type="AlphaFoldDB" id="A0A0K2TEA7"/>
<dbReference type="EMBL" id="HACA01006849">
    <property type="protein sequence ID" value="CDW24210.1"/>
    <property type="molecule type" value="Transcribed_RNA"/>
</dbReference>
<sequence>MCTSWKVSVEICNKFEDQWTWIHYLPTCKLCIWLRFPNEQHSNSVASNKSSDLTETAFSMSTIKEEDYECSIPFATT</sequence>
<protein>
    <submittedName>
        <fullName evidence="1">Uncharacterized protein</fullName>
    </submittedName>
</protein>
<organism evidence="1">
    <name type="scientific">Lepeophtheirus salmonis</name>
    <name type="common">Salmon louse</name>
    <name type="synonym">Caligus salmonis</name>
    <dbReference type="NCBI Taxonomy" id="72036"/>
    <lineage>
        <taxon>Eukaryota</taxon>
        <taxon>Metazoa</taxon>
        <taxon>Ecdysozoa</taxon>
        <taxon>Arthropoda</taxon>
        <taxon>Crustacea</taxon>
        <taxon>Multicrustacea</taxon>
        <taxon>Hexanauplia</taxon>
        <taxon>Copepoda</taxon>
        <taxon>Siphonostomatoida</taxon>
        <taxon>Caligidae</taxon>
        <taxon>Lepeophtheirus</taxon>
    </lineage>
</organism>
<evidence type="ECO:0000313" key="1">
    <source>
        <dbReference type="EMBL" id="CDW24210.1"/>
    </source>
</evidence>